<dbReference type="GeneID" id="96779993"/>
<evidence type="ECO:0000256" key="1">
    <source>
        <dbReference type="SAM" id="Phobius"/>
    </source>
</evidence>
<dbReference type="RefSeq" id="WP_154408189.1">
    <property type="nucleotide sequence ID" value="NZ_VUNR01000047.1"/>
</dbReference>
<protein>
    <submittedName>
        <fullName evidence="2">Uncharacterized protein</fullName>
    </submittedName>
</protein>
<reference evidence="2 3" key="1">
    <citation type="submission" date="2019-08" db="EMBL/GenBank/DDBJ databases">
        <title>In-depth cultivation of the pig gut microbiome towards novel bacterial diversity and tailored functional studies.</title>
        <authorList>
            <person name="Wylensek D."/>
            <person name="Hitch T.C.A."/>
            <person name="Clavel T."/>
        </authorList>
    </citation>
    <scope>NUCLEOTIDE SEQUENCE [LARGE SCALE GENOMIC DNA]</scope>
    <source>
        <strain evidence="2 3">WCA-693-APC-5D-A</strain>
    </source>
</reference>
<sequence length="177" mass="19227">MAIVNNFFKFLRRNIFMILTMNMPAMKAGQGKKSKFKVAGLALSGETMMYVLFIIVIMAVVVLNWNKFLDLGRLGSQYLEMSNIQTAASSYAAHRRDGEGPSSMQDLIDGVAAADSITGAAVTDLLNADSGRFKGGVYKDAFGSDFVFGTNANGNRYIASPGPDRQAGTDDDLYAYY</sequence>
<comment type="caution">
    <text evidence="2">The sequence shown here is derived from an EMBL/GenBank/DDBJ whole genome shotgun (WGS) entry which is preliminary data.</text>
</comment>
<keyword evidence="3" id="KW-1185">Reference proteome</keyword>
<dbReference type="Gene3D" id="3.30.700.10">
    <property type="entry name" value="Glycoprotein, Type 4 Pilin"/>
    <property type="match status" value="1"/>
</dbReference>
<accession>A0A6I2UKC1</accession>
<dbReference type="AlphaFoldDB" id="A0A6I2UKC1"/>
<keyword evidence="1" id="KW-0812">Transmembrane</keyword>
<dbReference type="EMBL" id="VUNR01000047">
    <property type="protein sequence ID" value="MSU10024.1"/>
    <property type="molecule type" value="Genomic_DNA"/>
</dbReference>
<evidence type="ECO:0000313" key="3">
    <source>
        <dbReference type="Proteomes" id="UP000433181"/>
    </source>
</evidence>
<name>A0A6I2UKC1_9FIRM</name>
<evidence type="ECO:0000313" key="2">
    <source>
        <dbReference type="EMBL" id="MSU10024.1"/>
    </source>
</evidence>
<proteinExistence type="predicted"/>
<organism evidence="2 3">
    <name type="scientific">Anaerovibrio slackiae</name>
    <dbReference type="NCBI Taxonomy" id="2652309"/>
    <lineage>
        <taxon>Bacteria</taxon>
        <taxon>Bacillati</taxon>
        <taxon>Bacillota</taxon>
        <taxon>Negativicutes</taxon>
        <taxon>Selenomonadales</taxon>
        <taxon>Selenomonadaceae</taxon>
        <taxon>Anaerovibrio</taxon>
    </lineage>
</organism>
<gene>
    <name evidence="2" type="ORF">FYJ84_13750</name>
</gene>
<keyword evidence="1" id="KW-1133">Transmembrane helix</keyword>
<dbReference type="Proteomes" id="UP000433181">
    <property type="component" value="Unassembled WGS sequence"/>
</dbReference>
<keyword evidence="1" id="KW-0472">Membrane</keyword>
<feature type="transmembrane region" description="Helical" evidence="1">
    <location>
        <begin position="47"/>
        <end position="65"/>
    </location>
</feature>